<feature type="transmembrane region" description="Helical" evidence="1">
    <location>
        <begin position="12"/>
        <end position="31"/>
    </location>
</feature>
<evidence type="ECO:0000256" key="1">
    <source>
        <dbReference type="SAM" id="Phobius"/>
    </source>
</evidence>
<dbReference type="AlphaFoldDB" id="A0A238W7L1"/>
<name>A0A238W7L1_9RHOB</name>
<protein>
    <submittedName>
        <fullName evidence="2">Predicted 5' DNA nuclease, flap endonuclease-1-like, helix-3-turn-helix (H3TH) domain</fullName>
    </submittedName>
</protein>
<dbReference type="RefSeq" id="WP_089269785.1">
    <property type="nucleotide sequence ID" value="NZ_FZNN01000004.1"/>
</dbReference>
<dbReference type="OrthoDB" id="9807941at2"/>
<evidence type="ECO:0000313" key="2">
    <source>
        <dbReference type="EMBL" id="SNR42556.1"/>
    </source>
</evidence>
<dbReference type="GO" id="GO:0004519">
    <property type="term" value="F:endonuclease activity"/>
    <property type="evidence" value="ECO:0007669"/>
    <property type="project" value="UniProtKB-KW"/>
</dbReference>
<proteinExistence type="predicted"/>
<keyword evidence="2" id="KW-0378">Hydrolase</keyword>
<dbReference type="Proteomes" id="UP000198417">
    <property type="component" value="Unassembled WGS sequence"/>
</dbReference>
<keyword evidence="1" id="KW-0812">Transmembrane</keyword>
<keyword evidence="2" id="KW-0540">Nuclease</keyword>
<dbReference type="Gene3D" id="1.10.150.20">
    <property type="entry name" value="5' to 3' exonuclease, C-terminal subdomain"/>
    <property type="match status" value="1"/>
</dbReference>
<feature type="transmembrane region" description="Helical" evidence="1">
    <location>
        <begin position="37"/>
        <end position="60"/>
    </location>
</feature>
<keyword evidence="1" id="KW-1133">Transmembrane helix</keyword>
<organism evidence="2 3">
    <name type="scientific">Puniceibacterium sediminis</name>
    <dbReference type="NCBI Taxonomy" id="1608407"/>
    <lineage>
        <taxon>Bacteria</taxon>
        <taxon>Pseudomonadati</taxon>
        <taxon>Pseudomonadota</taxon>
        <taxon>Alphaproteobacteria</taxon>
        <taxon>Rhodobacterales</taxon>
        <taxon>Paracoccaceae</taxon>
        <taxon>Puniceibacterium</taxon>
    </lineage>
</organism>
<keyword evidence="2" id="KW-0255">Endonuclease</keyword>
<keyword evidence="3" id="KW-1185">Reference proteome</keyword>
<sequence>MRIQNRDISCATGCLAVAGGIGFLFMVLLLVVGNVSWAGSIFLGLATTGAFGLLFSNLFCLPERSSAETQVAETQVNAPTVKSEPVVTTVSAVVPAGGKPGAEVKPSKVLAGQDELAARKGSWKYEGNAAAEPGEGAKPATLEAARNGKADDLSKIKGIGPKLQELCYSMGVYHFDQIAGWTATEVAWVDQNLEGFKGRVSRDEWVVQAKILAAGNETELSERTAKVDVY</sequence>
<reference evidence="2 3" key="1">
    <citation type="submission" date="2017-06" db="EMBL/GenBank/DDBJ databases">
        <authorList>
            <person name="Kim H.J."/>
            <person name="Triplett B.A."/>
        </authorList>
    </citation>
    <scope>NUCLEOTIDE SEQUENCE [LARGE SCALE GENOMIC DNA]</scope>
    <source>
        <strain evidence="2 3">DSM 29052</strain>
    </source>
</reference>
<evidence type="ECO:0000313" key="3">
    <source>
        <dbReference type="Proteomes" id="UP000198417"/>
    </source>
</evidence>
<gene>
    <name evidence="2" type="ORF">SAMN06265370_104235</name>
</gene>
<keyword evidence="1" id="KW-0472">Membrane</keyword>
<dbReference type="EMBL" id="FZNN01000004">
    <property type="protein sequence ID" value="SNR42556.1"/>
    <property type="molecule type" value="Genomic_DNA"/>
</dbReference>
<accession>A0A238W7L1</accession>